<dbReference type="EMBL" id="JADIMU010000026">
    <property type="protein sequence ID" value="MBO8442954.1"/>
    <property type="molecule type" value="Genomic_DNA"/>
</dbReference>
<dbReference type="Pfam" id="PF01554">
    <property type="entry name" value="MatE"/>
    <property type="match status" value="2"/>
</dbReference>
<evidence type="ECO:0000256" key="7">
    <source>
        <dbReference type="ARBA" id="ARBA00023065"/>
    </source>
</evidence>
<keyword evidence="3" id="KW-0050">Antiport</keyword>
<keyword evidence="2" id="KW-0813">Transport</keyword>
<evidence type="ECO:0000256" key="6">
    <source>
        <dbReference type="ARBA" id="ARBA00022989"/>
    </source>
</evidence>
<dbReference type="InterPro" id="IPR050222">
    <property type="entry name" value="MATE_MdtK"/>
</dbReference>
<comment type="subcellular location">
    <subcellularLocation>
        <location evidence="1">Cell membrane</location>
        <topology evidence="1">Multi-pass membrane protein</topology>
    </subcellularLocation>
</comment>
<evidence type="ECO:0000256" key="8">
    <source>
        <dbReference type="ARBA" id="ARBA00023136"/>
    </source>
</evidence>
<dbReference type="CDD" id="cd13138">
    <property type="entry name" value="MATE_yoeA_like"/>
    <property type="match status" value="1"/>
</dbReference>
<feature type="transmembrane region" description="Helical" evidence="10">
    <location>
        <begin position="12"/>
        <end position="29"/>
    </location>
</feature>
<dbReference type="AlphaFoldDB" id="A0A9D9E876"/>
<name>A0A9D9E876_9SPIR</name>
<proteinExistence type="predicted"/>
<feature type="transmembrane region" description="Helical" evidence="10">
    <location>
        <begin position="389"/>
        <end position="410"/>
    </location>
</feature>
<keyword evidence="8 10" id="KW-0472">Membrane</keyword>
<feature type="transmembrane region" description="Helical" evidence="10">
    <location>
        <begin position="59"/>
        <end position="78"/>
    </location>
</feature>
<keyword evidence="5 10" id="KW-0812">Transmembrane</keyword>
<evidence type="ECO:0000256" key="5">
    <source>
        <dbReference type="ARBA" id="ARBA00022692"/>
    </source>
</evidence>
<feature type="transmembrane region" description="Helical" evidence="10">
    <location>
        <begin position="416"/>
        <end position="437"/>
    </location>
</feature>
<keyword evidence="4" id="KW-1003">Cell membrane</keyword>
<accession>A0A9D9E876</accession>
<dbReference type="GO" id="GO:0006811">
    <property type="term" value="P:monoatomic ion transport"/>
    <property type="evidence" value="ECO:0007669"/>
    <property type="project" value="UniProtKB-KW"/>
</dbReference>
<organism evidence="11 12">
    <name type="scientific">Candidatus Aphodenecus pullistercoris</name>
    <dbReference type="NCBI Taxonomy" id="2840669"/>
    <lineage>
        <taxon>Bacteria</taxon>
        <taxon>Pseudomonadati</taxon>
        <taxon>Spirochaetota</taxon>
        <taxon>Spirochaetia</taxon>
        <taxon>Spirochaetales</taxon>
        <taxon>Candidatus Aphodenecus</taxon>
    </lineage>
</organism>
<evidence type="ECO:0000256" key="1">
    <source>
        <dbReference type="ARBA" id="ARBA00004651"/>
    </source>
</evidence>
<evidence type="ECO:0000256" key="9">
    <source>
        <dbReference type="ARBA" id="ARBA00031636"/>
    </source>
</evidence>
<dbReference type="GO" id="GO:0005886">
    <property type="term" value="C:plasma membrane"/>
    <property type="evidence" value="ECO:0007669"/>
    <property type="project" value="UniProtKB-SubCell"/>
</dbReference>
<dbReference type="PANTHER" id="PTHR43298:SF2">
    <property type="entry name" value="FMN_FAD EXPORTER YEEO-RELATED"/>
    <property type="match status" value="1"/>
</dbReference>
<feature type="transmembrane region" description="Helical" evidence="10">
    <location>
        <begin position="140"/>
        <end position="160"/>
    </location>
</feature>
<dbReference type="InterPro" id="IPR002528">
    <property type="entry name" value="MATE_fam"/>
</dbReference>
<feature type="transmembrane region" description="Helical" evidence="10">
    <location>
        <begin position="196"/>
        <end position="215"/>
    </location>
</feature>
<feature type="transmembrane region" description="Helical" evidence="10">
    <location>
        <begin position="98"/>
        <end position="120"/>
    </location>
</feature>
<dbReference type="NCBIfam" id="TIGR00797">
    <property type="entry name" value="matE"/>
    <property type="match status" value="1"/>
</dbReference>
<reference evidence="11" key="1">
    <citation type="submission" date="2020-10" db="EMBL/GenBank/DDBJ databases">
        <authorList>
            <person name="Gilroy R."/>
        </authorList>
    </citation>
    <scope>NUCLEOTIDE SEQUENCE</scope>
    <source>
        <strain evidence="11">11167</strain>
    </source>
</reference>
<evidence type="ECO:0000313" key="12">
    <source>
        <dbReference type="Proteomes" id="UP000823633"/>
    </source>
</evidence>
<sequence>MSKAIDFTQGSIQKNLIAFAFPLFLGNLFQQLYNTADSLIVGNFLGSQALAAVSSSSPLINMMVGFFNGMAIGAGVIISRAFGARDSEALDKAIHTDLAFSLAAGAGMTVLGSIFTPLILEWMQTPADIMPNSVSYFRVYCLGIIFSLMYNTCMGIMNAVGDSRHPLYYLIVSSLVNIVLDLFFVGVLGYGVGSAALATIISQAVSVILSLKRLFRGQEGVYKVSIARIRFHKGMLRQILRFGLPSGVQNSVIGFANIVVQTNINSFASAAVAGSGAYSKIEGFAFLPVTCFSLALTTCIGQNLGAKKYDRAKKGALFGLLCSVIMAELIGLAVFILAPQLVAAFNSDAEVVAYGVRQAHMEAFFYCFLALSHCMAGILRGAGKASIPMLIMFGSWCVLRVSYLTVVLSFFHDIRIVYSAYPLTWTISSIAFIIYMAKADWIHGLEKKA</sequence>
<dbReference type="InterPro" id="IPR048279">
    <property type="entry name" value="MdtK-like"/>
</dbReference>
<dbReference type="Proteomes" id="UP000823633">
    <property type="component" value="Unassembled WGS sequence"/>
</dbReference>
<gene>
    <name evidence="11" type="ORF">IAC42_04265</name>
</gene>
<feature type="transmembrane region" description="Helical" evidence="10">
    <location>
        <begin position="167"/>
        <end position="190"/>
    </location>
</feature>
<evidence type="ECO:0000256" key="4">
    <source>
        <dbReference type="ARBA" id="ARBA00022475"/>
    </source>
</evidence>
<feature type="transmembrane region" description="Helical" evidence="10">
    <location>
        <begin position="317"/>
        <end position="343"/>
    </location>
</feature>
<evidence type="ECO:0000256" key="3">
    <source>
        <dbReference type="ARBA" id="ARBA00022449"/>
    </source>
</evidence>
<dbReference type="PANTHER" id="PTHR43298">
    <property type="entry name" value="MULTIDRUG RESISTANCE PROTEIN NORM-RELATED"/>
    <property type="match status" value="1"/>
</dbReference>
<dbReference type="GO" id="GO:0042910">
    <property type="term" value="F:xenobiotic transmembrane transporter activity"/>
    <property type="evidence" value="ECO:0007669"/>
    <property type="project" value="InterPro"/>
</dbReference>
<keyword evidence="6 10" id="KW-1133">Transmembrane helix</keyword>
<dbReference type="GO" id="GO:0015297">
    <property type="term" value="F:antiporter activity"/>
    <property type="evidence" value="ECO:0007669"/>
    <property type="project" value="UniProtKB-KW"/>
</dbReference>
<evidence type="ECO:0000256" key="10">
    <source>
        <dbReference type="SAM" id="Phobius"/>
    </source>
</evidence>
<comment type="caution">
    <text evidence="11">The sequence shown here is derived from an EMBL/GenBank/DDBJ whole genome shotgun (WGS) entry which is preliminary data.</text>
</comment>
<dbReference type="PIRSF" id="PIRSF006603">
    <property type="entry name" value="DinF"/>
    <property type="match status" value="1"/>
</dbReference>
<keyword evidence="7" id="KW-0406">Ion transport</keyword>
<evidence type="ECO:0000313" key="11">
    <source>
        <dbReference type="EMBL" id="MBO8442954.1"/>
    </source>
</evidence>
<protein>
    <recommendedName>
        <fullName evidence="9">Multidrug-efflux transporter</fullName>
    </recommendedName>
</protein>
<reference evidence="11" key="2">
    <citation type="journal article" date="2021" name="PeerJ">
        <title>Extensive microbial diversity within the chicken gut microbiome revealed by metagenomics and culture.</title>
        <authorList>
            <person name="Gilroy R."/>
            <person name="Ravi A."/>
            <person name="Getino M."/>
            <person name="Pursley I."/>
            <person name="Horton D.L."/>
            <person name="Alikhan N.F."/>
            <person name="Baker D."/>
            <person name="Gharbi K."/>
            <person name="Hall N."/>
            <person name="Watson M."/>
            <person name="Adriaenssens E.M."/>
            <person name="Foster-Nyarko E."/>
            <person name="Jarju S."/>
            <person name="Secka A."/>
            <person name="Antonio M."/>
            <person name="Oren A."/>
            <person name="Chaudhuri R.R."/>
            <person name="La Ragione R."/>
            <person name="Hildebrand F."/>
            <person name="Pallen M.J."/>
        </authorList>
    </citation>
    <scope>NUCLEOTIDE SEQUENCE</scope>
    <source>
        <strain evidence="11">11167</strain>
    </source>
</reference>
<evidence type="ECO:0000256" key="2">
    <source>
        <dbReference type="ARBA" id="ARBA00022448"/>
    </source>
</evidence>